<dbReference type="GO" id="GO:0020037">
    <property type="term" value="F:heme binding"/>
    <property type="evidence" value="ECO:0007669"/>
    <property type="project" value="TreeGrafter"/>
</dbReference>
<dbReference type="GO" id="GO:0008940">
    <property type="term" value="F:nitrate reductase activity"/>
    <property type="evidence" value="ECO:0007669"/>
    <property type="project" value="TreeGrafter"/>
</dbReference>
<dbReference type="GO" id="GO:0009055">
    <property type="term" value="F:electron transfer activity"/>
    <property type="evidence" value="ECO:0007669"/>
    <property type="project" value="TreeGrafter"/>
</dbReference>
<keyword evidence="2" id="KW-0813">Transport</keyword>
<feature type="transmembrane region" description="Helical" evidence="9">
    <location>
        <begin position="164"/>
        <end position="188"/>
    </location>
</feature>
<dbReference type="InterPro" id="IPR051936">
    <property type="entry name" value="Heme-iron_electron_transfer"/>
</dbReference>
<evidence type="ECO:0000256" key="5">
    <source>
        <dbReference type="ARBA" id="ARBA00022982"/>
    </source>
</evidence>
<dbReference type="InParanoid" id="A0LHD7"/>
<dbReference type="OrthoDB" id="9769404at2"/>
<dbReference type="KEGG" id="sfu:Sfum_1146"/>
<dbReference type="HOGENOM" id="CLU_067516_0_0_7"/>
<evidence type="ECO:0000256" key="8">
    <source>
        <dbReference type="ARBA" id="ARBA00023136"/>
    </source>
</evidence>
<evidence type="ECO:0000313" key="11">
    <source>
        <dbReference type="EMBL" id="ABK16839.1"/>
    </source>
</evidence>
<dbReference type="GO" id="GO:0005886">
    <property type="term" value="C:plasma membrane"/>
    <property type="evidence" value="ECO:0007669"/>
    <property type="project" value="UniProtKB-SubCell"/>
</dbReference>
<keyword evidence="6 9" id="KW-1133">Transmembrane helix</keyword>
<dbReference type="AlphaFoldDB" id="A0LHD7"/>
<dbReference type="PANTHER" id="PTHR30598">
    <property type="entry name" value="NITRATE REDUCTASE PRIVATE CHAPERONE, REDOX ENZYME MATURATION PROTEIN REMP FAMILY"/>
    <property type="match status" value="1"/>
</dbReference>
<dbReference type="RefSeq" id="WP_011698010.1">
    <property type="nucleotide sequence ID" value="NC_008554.1"/>
</dbReference>
<gene>
    <name evidence="11" type="ordered locus">Sfum_1146</name>
</gene>
<evidence type="ECO:0000313" key="12">
    <source>
        <dbReference type="Proteomes" id="UP000001784"/>
    </source>
</evidence>
<keyword evidence="8 9" id="KW-0472">Membrane</keyword>
<feature type="transmembrane region" description="Helical" evidence="9">
    <location>
        <begin position="124"/>
        <end position="144"/>
    </location>
</feature>
<dbReference type="GO" id="GO:0019645">
    <property type="term" value="P:anaerobic electron transport chain"/>
    <property type="evidence" value="ECO:0007669"/>
    <property type="project" value="TreeGrafter"/>
</dbReference>
<evidence type="ECO:0000256" key="1">
    <source>
        <dbReference type="ARBA" id="ARBA00004651"/>
    </source>
</evidence>
<keyword evidence="4 9" id="KW-0812">Transmembrane</keyword>
<dbReference type="Pfam" id="PF02665">
    <property type="entry name" value="Nitrate_red_gam"/>
    <property type="match status" value="1"/>
</dbReference>
<keyword evidence="7" id="KW-0560">Oxidoreductase</keyword>
<dbReference type="EMBL" id="CP000478">
    <property type="protein sequence ID" value="ABK16839.1"/>
    <property type="molecule type" value="Genomic_DNA"/>
</dbReference>
<dbReference type="STRING" id="335543.Sfum_1146"/>
<evidence type="ECO:0000256" key="9">
    <source>
        <dbReference type="SAM" id="Phobius"/>
    </source>
</evidence>
<evidence type="ECO:0000256" key="4">
    <source>
        <dbReference type="ARBA" id="ARBA00022692"/>
    </source>
</evidence>
<reference evidence="11 12" key="1">
    <citation type="submission" date="2006-10" db="EMBL/GenBank/DDBJ databases">
        <title>Complete sequence of Syntrophobacter fumaroxidans MPOB.</title>
        <authorList>
            <consortium name="US DOE Joint Genome Institute"/>
            <person name="Copeland A."/>
            <person name="Lucas S."/>
            <person name="Lapidus A."/>
            <person name="Barry K."/>
            <person name="Detter J.C."/>
            <person name="Glavina del Rio T."/>
            <person name="Hammon N."/>
            <person name="Israni S."/>
            <person name="Pitluck S."/>
            <person name="Goltsman E.G."/>
            <person name="Martinez M."/>
            <person name="Schmutz J."/>
            <person name="Larimer F."/>
            <person name="Land M."/>
            <person name="Hauser L."/>
            <person name="Kyrpides N."/>
            <person name="Kim E."/>
            <person name="Boone D.R."/>
            <person name="Brockman F."/>
            <person name="Culley D."/>
            <person name="Ferry J."/>
            <person name="Gunsalus R."/>
            <person name="McInerney M.J."/>
            <person name="Morrison M."/>
            <person name="Plugge C."/>
            <person name="Rohlin L."/>
            <person name="Scholten J."/>
            <person name="Sieber J."/>
            <person name="Stams A.J.M."/>
            <person name="Worm P."/>
            <person name="Henstra A.M."/>
            <person name="Richardson P."/>
        </authorList>
    </citation>
    <scope>NUCLEOTIDE SEQUENCE [LARGE SCALE GENOMIC DNA]</scope>
    <source>
        <strain evidence="12">DSM 10017 / MPOB</strain>
    </source>
</reference>
<dbReference type="Gene3D" id="1.20.950.20">
    <property type="entry name" value="Transmembrane di-heme cytochromes, Chain C"/>
    <property type="match status" value="1"/>
</dbReference>
<sequence length="330" mass="37901" precursor="true">MGMKFSLLLVIALVLAVFLGVKAAGLYYVFGVIVPYVAILFFLGGVIFKVLKWASTPVPFRIPTTGGQQKSLPWIKQNKLDNPTTVAQTVGRMALEVLLFRSLFRNTKFEFKEGPKLVYQWEKWLWLAGLAFHYSFLLILVRHLRFFAEPVPGFVHLTERMDGILQLGLPGVYITDMLFVVAVTYLFIRRVVIPQVRYISLAADYFPLFLLLAVGVTGILMRYFLKLDLLKVKELTMNLVTFRPAVPEGIGVLFYIHFFLVCTLIAYFPFSKLMHLGGVFLSPTRNLPNDSRIKRHINPWNYPVKVHTYAEYEDHFRDKMIEAGLPVEKE</sequence>
<evidence type="ECO:0000256" key="7">
    <source>
        <dbReference type="ARBA" id="ARBA00023002"/>
    </source>
</evidence>
<comment type="subcellular location">
    <subcellularLocation>
        <location evidence="1">Cell membrane</location>
        <topology evidence="1">Multi-pass membrane protein</topology>
    </subcellularLocation>
</comment>
<protein>
    <submittedName>
        <fullName evidence="11">Nitrate reductase, gamma subunit</fullName>
    </submittedName>
</protein>
<keyword evidence="5" id="KW-0249">Electron transport</keyword>
<organism evidence="11 12">
    <name type="scientific">Syntrophobacter fumaroxidans (strain DSM 10017 / MPOB)</name>
    <dbReference type="NCBI Taxonomy" id="335543"/>
    <lineage>
        <taxon>Bacteria</taxon>
        <taxon>Pseudomonadati</taxon>
        <taxon>Thermodesulfobacteriota</taxon>
        <taxon>Syntrophobacteria</taxon>
        <taxon>Syntrophobacterales</taxon>
        <taxon>Syntrophobacteraceae</taxon>
        <taxon>Syntrophobacter</taxon>
    </lineage>
</organism>
<dbReference type="eggNOG" id="COG2181">
    <property type="taxonomic scope" value="Bacteria"/>
</dbReference>
<feature type="transmembrane region" description="Helical" evidence="9">
    <location>
        <begin position="245"/>
        <end position="268"/>
    </location>
</feature>
<keyword evidence="12" id="KW-1185">Reference proteome</keyword>
<dbReference type="SUPFAM" id="SSF103501">
    <property type="entry name" value="Respiratory nitrate reductase 1 gamma chain"/>
    <property type="match status" value="1"/>
</dbReference>
<dbReference type="Proteomes" id="UP000001784">
    <property type="component" value="Chromosome"/>
</dbReference>
<dbReference type="NCBIfam" id="NF038037">
    <property type="entry name" value="cytob_DsrM"/>
    <property type="match status" value="1"/>
</dbReference>
<proteinExistence type="predicted"/>
<accession>A0LHD7</accession>
<evidence type="ECO:0000256" key="6">
    <source>
        <dbReference type="ARBA" id="ARBA00022989"/>
    </source>
</evidence>
<dbReference type="PANTHER" id="PTHR30598:SF3">
    <property type="entry name" value="RESPIRATORY NITRATE REDUCTASE 1 GAMMA CHAIN"/>
    <property type="match status" value="1"/>
</dbReference>
<name>A0LHD7_SYNFM</name>
<evidence type="ECO:0000256" key="2">
    <source>
        <dbReference type="ARBA" id="ARBA00022448"/>
    </source>
</evidence>
<evidence type="ECO:0000256" key="3">
    <source>
        <dbReference type="ARBA" id="ARBA00022475"/>
    </source>
</evidence>
<keyword evidence="3" id="KW-1003">Cell membrane</keyword>
<feature type="transmembrane region" description="Helical" evidence="9">
    <location>
        <begin position="33"/>
        <end position="51"/>
    </location>
</feature>
<dbReference type="InterPro" id="IPR036197">
    <property type="entry name" value="NarG-like_sf"/>
</dbReference>
<feature type="transmembrane region" description="Helical" evidence="9">
    <location>
        <begin position="208"/>
        <end position="225"/>
    </location>
</feature>
<feature type="domain" description="NarG-like" evidence="10">
    <location>
        <begin position="105"/>
        <end position="276"/>
    </location>
</feature>
<dbReference type="InterPro" id="IPR047660">
    <property type="entry name" value="DsrM"/>
</dbReference>
<evidence type="ECO:0000259" key="10">
    <source>
        <dbReference type="Pfam" id="PF02665"/>
    </source>
</evidence>
<dbReference type="InterPro" id="IPR023234">
    <property type="entry name" value="NarG-like_domain"/>
</dbReference>